<evidence type="ECO:0000313" key="2">
    <source>
        <dbReference type="EMBL" id="AWM02729.1"/>
    </source>
</evidence>
<reference evidence="2 3" key="1">
    <citation type="journal article" date="2017" name="Syst. Appl. Microbiol.">
        <title>Soybeans inoculated with root zone soils of Canadian native legumes harbour diverse and novel Bradyrhizobium spp. that possess agricultural potential.</title>
        <authorList>
            <person name="Bromfield E.S.P."/>
            <person name="Cloutier S."/>
            <person name="Tambong J.T."/>
            <person name="Tran Thi T.V."/>
        </authorList>
    </citation>
    <scope>NUCLEOTIDE SEQUENCE [LARGE SCALE GENOMIC DNA]</scope>
    <source>
        <strain evidence="2 3">39S1MB</strain>
    </source>
</reference>
<dbReference type="Proteomes" id="UP000215884">
    <property type="component" value="Chromosome"/>
</dbReference>
<dbReference type="EMBL" id="CP029426">
    <property type="protein sequence ID" value="AWM02729.1"/>
    <property type="molecule type" value="Genomic_DNA"/>
</dbReference>
<organism evidence="2 3">
    <name type="scientific">Bradyrhizobium amphicarpaeae</name>
    <dbReference type="NCBI Taxonomy" id="1404768"/>
    <lineage>
        <taxon>Bacteria</taxon>
        <taxon>Pseudomonadati</taxon>
        <taxon>Pseudomonadota</taxon>
        <taxon>Alphaproteobacteria</taxon>
        <taxon>Hyphomicrobiales</taxon>
        <taxon>Nitrobacteraceae</taxon>
        <taxon>Bradyrhizobium</taxon>
    </lineage>
</organism>
<name>A0A2U8PYJ8_9BRAD</name>
<dbReference type="InterPro" id="IPR012433">
    <property type="entry name" value="Imm11"/>
</dbReference>
<keyword evidence="3" id="KW-1185">Reference proteome</keyword>
<dbReference type="Pfam" id="PF07791">
    <property type="entry name" value="Imm11"/>
    <property type="match status" value="1"/>
</dbReference>
<protein>
    <recommendedName>
        <fullName evidence="1">Immunity MXAN-0049 protein domain-containing protein</fullName>
    </recommendedName>
</protein>
<reference evidence="2 3" key="2">
    <citation type="journal article" date="2019" name="Int. J. Syst. Evol. Microbiol.">
        <title>Description and complete genome sequence of Bradyrhizobium amphicarpaeae sp. nov., harbouring photosystem and nitrogen-fixation genes.</title>
        <authorList>
            <person name="Bromfield E.S.P."/>
            <person name="Cloutier S."/>
            <person name="Nguyen H.D.T."/>
        </authorList>
    </citation>
    <scope>NUCLEOTIDE SEQUENCE [LARGE SCALE GENOMIC DNA]</scope>
    <source>
        <strain evidence="2 3">39S1MB</strain>
    </source>
</reference>
<sequence length="219" mass="25230">MVDPSNFSDFFPYGDYVGWEEGIKRHFDEEMSAEQRAASDNWDVNYRETVSRKFTEEGGALSESHQRPSEFRLDEPGKSLGSLLLLTNRLLAVDAKMHELIESLEPGVHQFWPMRISQKKGEDYPVRYFGMIIRRFIDSFVPTQSVGYEGTDEANFFATINSTKKGYGDLAVSKDVVAGRHLWRERRLKRPNILFSDELQAKLASQGLRMPKHHQLKVV</sequence>
<dbReference type="AlphaFoldDB" id="A0A2U8PYJ8"/>
<dbReference type="KEGG" id="brq:CIT40_23675"/>
<proteinExistence type="predicted"/>
<feature type="domain" description="Immunity MXAN-0049 protein" evidence="1">
    <location>
        <begin position="40"/>
        <end position="208"/>
    </location>
</feature>
<evidence type="ECO:0000259" key="1">
    <source>
        <dbReference type="Pfam" id="PF07791"/>
    </source>
</evidence>
<accession>A0A2U8PYJ8</accession>
<gene>
    <name evidence="2" type="ORF">CIT40_23675</name>
</gene>
<evidence type="ECO:0000313" key="3">
    <source>
        <dbReference type="Proteomes" id="UP000215884"/>
    </source>
</evidence>